<proteinExistence type="predicted"/>
<name>A0A0C2BGS8_9BURK</name>
<evidence type="ECO:0000313" key="1">
    <source>
        <dbReference type="EMBL" id="KIF80435.1"/>
    </source>
</evidence>
<dbReference type="EMBL" id="JWJG01000028">
    <property type="protein sequence ID" value="KIF80435.1"/>
    <property type="molecule type" value="Genomic_DNA"/>
</dbReference>
<gene>
    <name evidence="1" type="ORF">TSA66_05750</name>
</gene>
<protein>
    <submittedName>
        <fullName evidence="1">Uncharacterized protein</fullName>
    </submittedName>
</protein>
<comment type="caution">
    <text evidence="1">The sequence shown here is derived from an EMBL/GenBank/DDBJ whole genome shotgun (WGS) entry which is preliminary data.</text>
</comment>
<dbReference type="AlphaFoldDB" id="A0A0C2BGS8"/>
<organism evidence="1 2">
    <name type="scientific">Noviherbaspirillum autotrophicum</name>
    <dbReference type="NCBI Taxonomy" id="709839"/>
    <lineage>
        <taxon>Bacteria</taxon>
        <taxon>Pseudomonadati</taxon>
        <taxon>Pseudomonadota</taxon>
        <taxon>Betaproteobacteria</taxon>
        <taxon>Burkholderiales</taxon>
        <taxon>Oxalobacteraceae</taxon>
        <taxon>Noviherbaspirillum</taxon>
    </lineage>
</organism>
<accession>A0A0C2BGS8</accession>
<dbReference type="Proteomes" id="UP000031572">
    <property type="component" value="Unassembled WGS sequence"/>
</dbReference>
<reference evidence="1 2" key="1">
    <citation type="submission" date="2014-12" db="EMBL/GenBank/DDBJ databases">
        <title>Denitrispirillum autotrophicum gen. nov., sp. nov., Denitrifying, Facultatively Autotrophic Bacteria Isolated from Rice Paddy Soil.</title>
        <authorList>
            <person name="Ishii S."/>
            <person name="Ashida N."/>
            <person name="Ohno H."/>
            <person name="Otsuka S."/>
            <person name="Yokota A."/>
            <person name="Senoo K."/>
        </authorList>
    </citation>
    <scope>NUCLEOTIDE SEQUENCE [LARGE SCALE GENOMIC DNA]</scope>
    <source>
        <strain evidence="1 2">TSA66</strain>
    </source>
</reference>
<sequence length="62" mass="6710">MALGYLRHGQVAEVVSHYEFEFAGARPDDALKHPGGLVLLITDAGRWAGWLCGRKMSPTAAN</sequence>
<keyword evidence="2" id="KW-1185">Reference proteome</keyword>
<evidence type="ECO:0000313" key="2">
    <source>
        <dbReference type="Proteomes" id="UP000031572"/>
    </source>
</evidence>